<evidence type="ECO:0000313" key="3">
    <source>
        <dbReference type="Proteomes" id="UP000018093"/>
    </source>
</evidence>
<protein>
    <submittedName>
        <fullName evidence="2">Toxin-antitoxin system toxin component RelE family</fullName>
    </submittedName>
</protein>
<comment type="caution">
    <text evidence="2">The sequence shown here is derived from an EMBL/GenBank/DDBJ whole genome shotgun (WGS) entry which is preliminary data.</text>
</comment>
<organism evidence="2 3">
    <name type="scientific">Amedibacillus dolichus CAG:375</name>
    <dbReference type="NCBI Taxonomy" id="1263076"/>
    <lineage>
        <taxon>Bacteria</taxon>
        <taxon>Bacillati</taxon>
        <taxon>Bacillota</taxon>
        <taxon>Erysipelotrichia</taxon>
        <taxon>Erysipelotrichales</taxon>
        <taxon>Erysipelotrichaceae</taxon>
        <taxon>Amedibacillus</taxon>
    </lineage>
</organism>
<dbReference type="InterPro" id="IPR007712">
    <property type="entry name" value="RelE/ParE_toxin"/>
</dbReference>
<evidence type="ECO:0000256" key="1">
    <source>
        <dbReference type="ARBA" id="ARBA00022649"/>
    </source>
</evidence>
<reference evidence="2" key="1">
    <citation type="submission" date="2012-11" db="EMBL/GenBank/DDBJ databases">
        <title>Dependencies among metagenomic species, viruses, plasmids and units of genetic variation.</title>
        <authorList>
            <person name="Nielsen H.B."/>
            <person name="Almeida M."/>
            <person name="Juncker A.S."/>
            <person name="Rasmussen S."/>
            <person name="Li J."/>
            <person name="Sunagawa S."/>
            <person name="Plichta D."/>
            <person name="Gautier L."/>
            <person name="Le Chatelier E."/>
            <person name="Peletier E."/>
            <person name="Bonde I."/>
            <person name="Nielsen T."/>
            <person name="Manichanh C."/>
            <person name="Arumugam M."/>
            <person name="Batto J."/>
            <person name="Santos M.B.Q.D."/>
            <person name="Blom N."/>
            <person name="Borruel N."/>
            <person name="Burgdorf K.S."/>
            <person name="Boumezbeur F."/>
            <person name="Casellas F."/>
            <person name="Dore J."/>
            <person name="Guarner F."/>
            <person name="Hansen T."/>
            <person name="Hildebrand F."/>
            <person name="Kaas R.S."/>
            <person name="Kennedy S."/>
            <person name="Kristiansen K."/>
            <person name="Kultima J.R."/>
            <person name="Leonard P."/>
            <person name="Levenez F."/>
            <person name="Lund O."/>
            <person name="Moumen B."/>
            <person name="Le Paslier D."/>
            <person name="Pons N."/>
            <person name="Pedersen O."/>
            <person name="Prifti E."/>
            <person name="Qin J."/>
            <person name="Raes J."/>
            <person name="Tap J."/>
            <person name="Tims S."/>
            <person name="Ussery D.W."/>
            <person name="Yamada T."/>
            <person name="MetaHit consortium"/>
            <person name="Renault P."/>
            <person name="Sicheritz-Ponten T."/>
            <person name="Bork P."/>
            <person name="Wang J."/>
            <person name="Brunak S."/>
            <person name="Ehrlich S.D."/>
        </authorList>
    </citation>
    <scope>NUCLEOTIDE SEQUENCE [LARGE SCALE GENOMIC DNA]</scope>
</reference>
<name>R7G8Y1_9FIRM</name>
<proteinExistence type="predicted"/>
<dbReference type="InterPro" id="IPR035093">
    <property type="entry name" value="RelE/ParE_toxin_dom_sf"/>
</dbReference>
<dbReference type="Pfam" id="PF05016">
    <property type="entry name" value="ParE_toxin"/>
    <property type="match status" value="1"/>
</dbReference>
<gene>
    <name evidence="2" type="ORF">BN631_01844</name>
</gene>
<dbReference type="Gene3D" id="3.30.2310.20">
    <property type="entry name" value="RelE-like"/>
    <property type="match status" value="1"/>
</dbReference>
<dbReference type="AlphaFoldDB" id="R7G8Y1"/>
<dbReference type="EMBL" id="CBIN010000255">
    <property type="protein sequence ID" value="CDE23426.1"/>
    <property type="molecule type" value="Genomic_DNA"/>
</dbReference>
<accession>R7G8Y1</accession>
<sequence>MNDQEEYTVIISDQARRMLVSHIRFMAQVNREAAVSKKEEIMHALYSLRQFPQRFPFFNEAYITPNKYRKMFIKKWYIILYQIKEQTVYVDYILDCRKNYTWLMD</sequence>
<dbReference type="RefSeq" id="WP_022421010.1">
    <property type="nucleotide sequence ID" value="NZ_FR898611.1"/>
</dbReference>
<evidence type="ECO:0000313" key="2">
    <source>
        <dbReference type="EMBL" id="CDE23426.1"/>
    </source>
</evidence>
<keyword evidence="1" id="KW-1277">Toxin-antitoxin system</keyword>
<dbReference type="Proteomes" id="UP000018093">
    <property type="component" value="Unassembled WGS sequence"/>
</dbReference>